<protein>
    <recommendedName>
        <fullName evidence="3">OTU domain-containing protein</fullName>
    </recommendedName>
</protein>
<accession>A0A0G4HCN8</accession>
<dbReference type="VEuPathDB" id="CryptoDB:Cvel_6350"/>
<evidence type="ECO:0000313" key="2">
    <source>
        <dbReference type="EMBL" id="CEM41781.1"/>
    </source>
</evidence>
<evidence type="ECO:0000256" key="1">
    <source>
        <dbReference type="SAM" id="MobiDB-lite"/>
    </source>
</evidence>
<sequence length="413" mass="45871">MELIQAWFTNLLEAEVSIRRVEGHGGDSLIGEDDDEEEEEADGDGTGSRAVVLVDDLPPETIFMARDEMPKDRDCLFHAGAKLSGGRFTAQSMRDEVKKRLELKGPRRGVDEGAGELFWKSQAEANGWPSPAEGKSPFEHYLAVLNDTRRKYYRGPVELSEIAEHYVSRVAYDVGIRSAMLDDLFEFFVSIGCSPTYFPFGLFFDLTKVTETLDFDQRGRRGLGLATTAHLTFTSEDEAVALIEEHGFASYVLVVVVVPLVAPFKAFYRVAAIFPVTLEYTSSDLYTWVFGVGVQLRERGFQHLPLCGFDGASQHRKLMLQEGLRDNPGGEAAREERATGGREENDGAENAQTGDGREENESDGAAASLNPTTHPFTNKYISCTLFSLHHSFSLDFFCFLSAECVHVFKNATL</sequence>
<feature type="compositionally biased region" description="Basic and acidic residues" evidence="1">
    <location>
        <begin position="332"/>
        <end position="345"/>
    </location>
</feature>
<reference evidence="2" key="1">
    <citation type="submission" date="2014-11" db="EMBL/GenBank/DDBJ databases">
        <authorList>
            <person name="Otto D Thomas"/>
            <person name="Naeem Raeece"/>
        </authorList>
    </citation>
    <scope>NUCLEOTIDE SEQUENCE</scope>
</reference>
<name>A0A0G4HCN8_9ALVE</name>
<gene>
    <name evidence="2" type="ORF">Cvel_6350</name>
</gene>
<proteinExistence type="predicted"/>
<dbReference type="EMBL" id="CDMZ01002311">
    <property type="protein sequence ID" value="CEM41781.1"/>
    <property type="molecule type" value="Genomic_DNA"/>
</dbReference>
<feature type="compositionally biased region" description="Acidic residues" evidence="1">
    <location>
        <begin position="30"/>
        <end position="43"/>
    </location>
</feature>
<feature type="region of interest" description="Disordered" evidence="1">
    <location>
        <begin position="323"/>
        <end position="369"/>
    </location>
</feature>
<dbReference type="AlphaFoldDB" id="A0A0G4HCN8"/>
<feature type="region of interest" description="Disordered" evidence="1">
    <location>
        <begin position="24"/>
        <end position="48"/>
    </location>
</feature>
<evidence type="ECO:0008006" key="3">
    <source>
        <dbReference type="Google" id="ProtNLM"/>
    </source>
</evidence>
<organism evidence="2">
    <name type="scientific">Chromera velia CCMP2878</name>
    <dbReference type="NCBI Taxonomy" id="1169474"/>
    <lineage>
        <taxon>Eukaryota</taxon>
        <taxon>Sar</taxon>
        <taxon>Alveolata</taxon>
        <taxon>Colpodellida</taxon>
        <taxon>Chromeraceae</taxon>
        <taxon>Chromera</taxon>
    </lineage>
</organism>